<gene>
    <name evidence="2" type="ORF">BDV95DRAFT_659506</name>
</gene>
<feature type="compositionally biased region" description="Basic and acidic residues" evidence="1">
    <location>
        <begin position="13"/>
        <end position="24"/>
    </location>
</feature>
<accession>A0A7C8IC33</accession>
<organism evidence="2 3">
    <name type="scientific">Massariosphaeria phaeospora</name>
    <dbReference type="NCBI Taxonomy" id="100035"/>
    <lineage>
        <taxon>Eukaryota</taxon>
        <taxon>Fungi</taxon>
        <taxon>Dikarya</taxon>
        <taxon>Ascomycota</taxon>
        <taxon>Pezizomycotina</taxon>
        <taxon>Dothideomycetes</taxon>
        <taxon>Pleosporomycetidae</taxon>
        <taxon>Pleosporales</taxon>
        <taxon>Pleosporales incertae sedis</taxon>
        <taxon>Massariosphaeria</taxon>
    </lineage>
</organism>
<feature type="region of interest" description="Disordered" evidence="1">
    <location>
        <begin position="36"/>
        <end position="78"/>
    </location>
</feature>
<evidence type="ECO:0000313" key="2">
    <source>
        <dbReference type="EMBL" id="KAF2873391.1"/>
    </source>
</evidence>
<evidence type="ECO:0000313" key="3">
    <source>
        <dbReference type="Proteomes" id="UP000481861"/>
    </source>
</evidence>
<name>A0A7C8IC33_9PLEO</name>
<dbReference type="Proteomes" id="UP000481861">
    <property type="component" value="Unassembled WGS sequence"/>
</dbReference>
<protein>
    <submittedName>
        <fullName evidence="2">Uncharacterized protein</fullName>
    </submittedName>
</protein>
<keyword evidence="3" id="KW-1185">Reference proteome</keyword>
<feature type="region of interest" description="Disordered" evidence="1">
    <location>
        <begin position="1"/>
        <end position="24"/>
    </location>
</feature>
<feature type="region of interest" description="Disordered" evidence="1">
    <location>
        <begin position="204"/>
        <end position="232"/>
    </location>
</feature>
<feature type="compositionally biased region" description="Low complexity" evidence="1">
    <location>
        <begin position="218"/>
        <end position="232"/>
    </location>
</feature>
<dbReference type="EMBL" id="JAADJZ010000007">
    <property type="protein sequence ID" value="KAF2873391.1"/>
    <property type="molecule type" value="Genomic_DNA"/>
</dbReference>
<comment type="caution">
    <text evidence="2">The sequence shown here is derived from an EMBL/GenBank/DDBJ whole genome shotgun (WGS) entry which is preliminary data.</text>
</comment>
<feature type="non-terminal residue" evidence="2">
    <location>
        <position position="1"/>
    </location>
</feature>
<proteinExistence type="predicted"/>
<sequence>VDGDGDSDCVQRTTERVAEASGERWDSFKRRLAGRGVVQSGSTRWDQQAGLRPGGMRDYEGTSRPTAHGHHGLTQEGNGGAVCARKPCLRNGVHVEALDAGRLFARPQTGGPVFAGCSAPQQRSRMCEIARTQSLPRCGFCWHSVYLRTGSAGSMAKSAETTADLIAAWAGWHWAGSTVDDLTGTSASDKEGARALADGGGRCPARCPLPAPHPGPHRPSSTLPPASSSGAASHSHCLQRLALPPASSGIAVARRLPPSYCSVADCSRAVRLAVKKRDPPPPIYGQPRSRTGGSPILLRLGAWSPYGVPTLSSQTLPL</sequence>
<reference evidence="2 3" key="1">
    <citation type="submission" date="2020-01" db="EMBL/GenBank/DDBJ databases">
        <authorList>
            <consortium name="DOE Joint Genome Institute"/>
            <person name="Haridas S."/>
            <person name="Albert R."/>
            <person name="Binder M."/>
            <person name="Bloem J."/>
            <person name="Labutti K."/>
            <person name="Salamov A."/>
            <person name="Andreopoulos B."/>
            <person name="Baker S.E."/>
            <person name="Barry K."/>
            <person name="Bills G."/>
            <person name="Bluhm B.H."/>
            <person name="Cannon C."/>
            <person name="Castanera R."/>
            <person name="Culley D.E."/>
            <person name="Daum C."/>
            <person name="Ezra D."/>
            <person name="Gonzalez J.B."/>
            <person name="Henrissat B."/>
            <person name="Kuo A."/>
            <person name="Liang C."/>
            <person name="Lipzen A."/>
            <person name="Lutzoni F."/>
            <person name="Magnuson J."/>
            <person name="Mondo S."/>
            <person name="Nolan M."/>
            <person name="Ohm R."/>
            <person name="Pangilinan J."/>
            <person name="Park H.-J.H."/>
            <person name="Ramirez L."/>
            <person name="Alfaro M."/>
            <person name="Sun H."/>
            <person name="Tritt A."/>
            <person name="Yoshinaga Y."/>
            <person name="Zwiers L.-H.L."/>
            <person name="Turgeon B.G."/>
            <person name="Goodwin S.B."/>
            <person name="Spatafora J.W."/>
            <person name="Crous P.W."/>
            <person name="Grigoriev I.V."/>
        </authorList>
    </citation>
    <scope>NUCLEOTIDE SEQUENCE [LARGE SCALE GENOMIC DNA]</scope>
    <source>
        <strain evidence="2 3">CBS 611.86</strain>
    </source>
</reference>
<evidence type="ECO:0000256" key="1">
    <source>
        <dbReference type="SAM" id="MobiDB-lite"/>
    </source>
</evidence>
<dbReference type="AlphaFoldDB" id="A0A7C8IC33"/>